<dbReference type="SUPFAM" id="SSF69754">
    <property type="entry name" value="Ribosome binding protein Y (YfiA homologue)"/>
    <property type="match status" value="1"/>
</dbReference>
<keyword evidence="2" id="KW-1185">Reference proteome</keyword>
<dbReference type="EMBL" id="FNCE01000001">
    <property type="protein sequence ID" value="SDF46401.1"/>
    <property type="molecule type" value="Genomic_DNA"/>
</dbReference>
<dbReference type="STRING" id="1082479.SAMN05216241_101176"/>
<evidence type="ECO:0000313" key="1">
    <source>
        <dbReference type="EMBL" id="SDF46401.1"/>
    </source>
</evidence>
<dbReference type="InterPro" id="IPR036567">
    <property type="entry name" value="RHF-like"/>
</dbReference>
<reference evidence="1 2" key="1">
    <citation type="submission" date="2016-10" db="EMBL/GenBank/DDBJ databases">
        <authorList>
            <person name="de Groot N.N."/>
        </authorList>
    </citation>
    <scope>NUCLEOTIDE SEQUENCE [LARGE SCALE GENOMIC DNA]</scope>
    <source>
        <strain evidence="1 2">DSM 25584</strain>
    </source>
</reference>
<proteinExistence type="predicted"/>
<dbReference type="Proteomes" id="UP000199415">
    <property type="component" value="Unassembled WGS sequence"/>
</dbReference>
<sequence length="192" mass="21525">MAETDALQIPLDVAFQGMEATPHIDHQVRRQVKKLERFRQHITNVRAVVEAQHKSAHKAQLHIKLEISVPGKLIVAEREGRPHDAVERADVYGVIREAVDVAIRQLDAYISKHFHPEKPQASERKRATITYLDRERRVGQLETDAGETYDFDAEALPEGAFDSLHEGSAVTFEAVRVSVTEATRVHPVGEGA</sequence>
<dbReference type="RefSeq" id="WP_090018230.1">
    <property type="nucleotide sequence ID" value="NZ_FNCE01000001.1"/>
</dbReference>
<dbReference type="AlphaFoldDB" id="A0A1G7LAJ0"/>
<name>A0A1G7LAJ0_9PROT</name>
<dbReference type="Pfam" id="PF02482">
    <property type="entry name" value="Ribosomal_S30AE"/>
    <property type="match status" value="1"/>
</dbReference>
<dbReference type="InterPro" id="IPR003489">
    <property type="entry name" value="RHF/RaiA"/>
</dbReference>
<gene>
    <name evidence="1" type="ORF">SAMN05216241_101176</name>
</gene>
<accession>A0A1G7LAJ0</accession>
<protein>
    <submittedName>
        <fullName evidence="1">Ribosome-associated translation inhibitor RaiA</fullName>
    </submittedName>
</protein>
<dbReference type="Gene3D" id="3.30.160.100">
    <property type="entry name" value="Ribosome hibernation promotion factor-like"/>
    <property type="match status" value="1"/>
</dbReference>
<organism evidence="1 2">
    <name type="scientific">Limimonas halophila</name>
    <dbReference type="NCBI Taxonomy" id="1082479"/>
    <lineage>
        <taxon>Bacteria</taxon>
        <taxon>Pseudomonadati</taxon>
        <taxon>Pseudomonadota</taxon>
        <taxon>Alphaproteobacteria</taxon>
        <taxon>Rhodospirillales</taxon>
        <taxon>Rhodovibrionaceae</taxon>
        <taxon>Limimonas</taxon>
    </lineage>
</organism>
<dbReference type="OrthoDB" id="9782252at2"/>
<evidence type="ECO:0000313" key="2">
    <source>
        <dbReference type="Proteomes" id="UP000199415"/>
    </source>
</evidence>